<accession>A0A0C9U3W1</accession>
<feature type="non-terminal residue" evidence="1">
    <location>
        <position position="54"/>
    </location>
</feature>
<proteinExistence type="predicted"/>
<evidence type="ECO:0000313" key="1">
    <source>
        <dbReference type="EMBL" id="KIJ37598.1"/>
    </source>
</evidence>
<name>A0A0C9U3W1_SPHS4</name>
<gene>
    <name evidence="1" type="ORF">M422DRAFT_33689</name>
</gene>
<dbReference type="Proteomes" id="UP000054279">
    <property type="component" value="Unassembled WGS sequence"/>
</dbReference>
<organism evidence="1 2">
    <name type="scientific">Sphaerobolus stellatus (strain SS14)</name>
    <dbReference type="NCBI Taxonomy" id="990650"/>
    <lineage>
        <taxon>Eukaryota</taxon>
        <taxon>Fungi</taxon>
        <taxon>Dikarya</taxon>
        <taxon>Basidiomycota</taxon>
        <taxon>Agaricomycotina</taxon>
        <taxon>Agaricomycetes</taxon>
        <taxon>Phallomycetidae</taxon>
        <taxon>Geastrales</taxon>
        <taxon>Sphaerobolaceae</taxon>
        <taxon>Sphaerobolus</taxon>
    </lineage>
</organism>
<dbReference type="EMBL" id="KN837168">
    <property type="protein sequence ID" value="KIJ37598.1"/>
    <property type="molecule type" value="Genomic_DNA"/>
</dbReference>
<reference evidence="1 2" key="1">
    <citation type="submission" date="2014-06" db="EMBL/GenBank/DDBJ databases">
        <title>Evolutionary Origins and Diversification of the Mycorrhizal Mutualists.</title>
        <authorList>
            <consortium name="DOE Joint Genome Institute"/>
            <consortium name="Mycorrhizal Genomics Consortium"/>
            <person name="Kohler A."/>
            <person name="Kuo A."/>
            <person name="Nagy L.G."/>
            <person name="Floudas D."/>
            <person name="Copeland A."/>
            <person name="Barry K.W."/>
            <person name="Cichocki N."/>
            <person name="Veneault-Fourrey C."/>
            <person name="LaButti K."/>
            <person name="Lindquist E.A."/>
            <person name="Lipzen A."/>
            <person name="Lundell T."/>
            <person name="Morin E."/>
            <person name="Murat C."/>
            <person name="Riley R."/>
            <person name="Ohm R."/>
            <person name="Sun H."/>
            <person name="Tunlid A."/>
            <person name="Henrissat B."/>
            <person name="Grigoriev I.V."/>
            <person name="Hibbett D.S."/>
            <person name="Martin F."/>
        </authorList>
    </citation>
    <scope>NUCLEOTIDE SEQUENCE [LARGE SCALE GENOMIC DNA]</scope>
    <source>
        <strain evidence="1 2">SS14</strain>
    </source>
</reference>
<sequence length="54" mass="6210">MNTDCWARESRFVVSRGEGGISTIPLCQAWNKEDRMTEEVQRIARIPNSRISTL</sequence>
<dbReference type="HOGENOM" id="CLU_3056271_0_0_1"/>
<dbReference type="AlphaFoldDB" id="A0A0C9U3W1"/>
<keyword evidence="2" id="KW-1185">Reference proteome</keyword>
<evidence type="ECO:0000313" key="2">
    <source>
        <dbReference type="Proteomes" id="UP000054279"/>
    </source>
</evidence>
<protein>
    <submittedName>
        <fullName evidence="1">Uncharacterized protein</fullName>
    </submittedName>
</protein>